<evidence type="ECO:0000259" key="2">
    <source>
        <dbReference type="Pfam" id="PF12937"/>
    </source>
</evidence>
<keyword evidence="4" id="KW-1185">Reference proteome</keyword>
<dbReference type="InterPro" id="IPR036047">
    <property type="entry name" value="F-box-like_dom_sf"/>
</dbReference>
<dbReference type="Pfam" id="PF12937">
    <property type="entry name" value="F-box-like"/>
    <property type="match status" value="1"/>
</dbReference>
<dbReference type="AlphaFoldDB" id="A0AAV9US42"/>
<comment type="caution">
    <text evidence="3">The sequence shown here is derived from an EMBL/GenBank/DDBJ whole genome shotgun (WGS) entry which is preliminary data.</text>
</comment>
<feature type="compositionally biased region" description="Low complexity" evidence="1">
    <location>
        <begin position="1"/>
        <end position="14"/>
    </location>
</feature>
<evidence type="ECO:0000313" key="3">
    <source>
        <dbReference type="EMBL" id="KAK6347281.1"/>
    </source>
</evidence>
<reference evidence="3 4" key="1">
    <citation type="submission" date="2019-10" db="EMBL/GenBank/DDBJ databases">
        <authorList>
            <person name="Palmer J.M."/>
        </authorList>
    </citation>
    <scope>NUCLEOTIDE SEQUENCE [LARGE SCALE GENOMIC DNA]</scope>
    <source>
        <strain evidence="3 4">TWF696</strain>
    </source>
</reference>
<gene>
    <name evidence="3" type="ORF">TWF696_007353</name>
</gene>
<name>A0AAV9US42_9PEZI</name>
<dbReference type="SUPFAM" id="SSF81383">
    <property type="entry name" value="F-box domain"/>
    <property type="match status" value="1"/>
</dbReference>
<sequence length="644" mass="72689">MEDDGQAASASAAQKRARKQTSPDVDAVIKAESPSPNSKRRKVISGKVAAKEASPAADGATHNGSSNDAADASNKKLPRLPIEIWLNIFGFIPRRDTGTTSAVSRVSKAFHQAISPLLYRQLTACAPSRPNICGFVKLLEPFLSITQLKELHSNSSPEEYPGQNRTYPVIADEDAVPYCAQHVKRLLVGWTNPAGVRMEVLSSYIEKLLANLTNLETLLWNDVHISLTPEINARIASLNLKAFAYSFDNAHVVSFDGLRNLSYLDIFFHKNCNLGNNIQDLIWKSHETLETLIYEEAEWPRTDTIFTFNKLFKHDDATILLPKLAHLCIHTEFFDESDAARLLAAVNFAQLTYFEFSTFGHRVQTDEPDDVDDNSHIILFRALRKKYGEGVGSERLALKTFRFRSYSPVSPGKDLLSLLSSFATLETFIFEQIDPHVGDPDEEESCEIIQALEGHHGLRWLGLNFGSRHAGRWQVSREGLVKIRDWFPNLRHLSCICREEEKAEFFGVLPTFPKLGSYHIPESNWTDASVIKSYVLPPFLQQMQDGSSGDQRRSWEERYNLSMIVVGDLGYEVASKISPKVKVRHGKPVVEQVNIAGNTVCYRRVPLEPVYDGEYPDLLMMRAQEWRSRNYNGTRGDWLQGIKF</sequence>
<protein>
    <recommendedName>
        <fullName evidence="2">F-box domain-containing protein</fullName>
    </recommendedName>
</protein>
<dbReference type="InterPro" id="IPR001810">
    <property type="entry name" value="F-box_dom"/>
</dbReference>
<dbReference type="EMBL" id="JAVHNQ010000005">
    <property type="protein sequence ID" value="KAK6347281.1"/>
    <property type="molecule type" value="Genomic_DNA"/>
</dbReference>
<feature type="domain" description="F-box" evidence="2">
    <location>
        <begin position="78"/>
        <end position="122"/>
    </location>
</feature>
<dbReference type="Proteomes" id="UP001375240">
    <property type="component" value="Unassembled WGS sequence"/>
</dbReference>
<proteinExistence type="predicted"/>
<evidence type="ECO:0000256" key="1">
    <source>
        <dbReference type="SAM" id="MobiDB-lite"/>
    </source>
</evidence>
<evidence type="ECO:0000313" key="4">
    <source>
        <dbReference type="Proteomes" id="UP001375240"/>
    </source>
</evidence>
<accession>A0AAV9US42</accession>
<organism evidence="3 4">
    <name type="scientific">Orbilia brochopaga</name>
    <dbReference type="NCBI Taxonomy" id="3140254"/>
    <lineage>
        <taxon>Eukaryota</taxon>
        <taxon>Fungi</taxon>
        <taxon>Dikarya</taxon>
        <taxon>Ascomycota</taxon>
        <taxon>Pezizomycotina</taxon>
        <taxon>Orbiliomycetes</taxon>
        <taxon>Orbiliales</taxon>
        <taxon>Orbiliaceae</taxon>
        <taxon>Orbilia</taxon>
    </lineage>
</organism>
<feature type="region of interest" description="Disordered" evidence="1">
    <location>
        <begin position="1"/>
        <end position="73"/>
    </location>
</feature>